<proteinExistence type="predicted"/>
<dbReference type="HOGENOM" id="CLU_420161_0_0_0"/>
<evidence type="ECO:0000259" key="1">
    <source>
        <dbReference type="Pfam" id="PF13400"/>
    </source>
</evidence>
<dbReference type="SUPFAM" id="SSF53300">
    <property type="entry name" value="vWA-like"/>
    <property type="match status" value="1"/>
</dbReference>
<dbReference type="STRING" id="926569.ANT_19320"/>
<sequence length="652" mass="70434">MAQRQHGQVLVIFAVALVALLLFVGLAVDSGVLYVTYGQLKRASDAAAVAAANNFKRGQTELEMKAAAMEIYRLHNVDTSTLDLNVQICDDDGDGFTDGTYKSGSDVLFDAGLLDSDEQKVANFFEKICPRTDPTVSAGQQTASPRKLVYVSATQRANFYFLSLLGITHANLRTYSVGEAASVDLVIVIDTSESMASECQSYDASGVCAFFKSPGYNNTTLDDYDPYAPGNCNTIPTTYAGITVQNSCYPLVQAEVSAISLVRTLYEGYDNVGLVTYDSVAVDRMGGLVNMINRVAIENAIASVKVHDDAPYGRLWPTWRVPGRFNPINPEDRDGDGLDVDTPARVGYTCLLDADRWDESIDPYGWGGVPCDDDNLFDAFNWVDENTDGDNNPDSNPEFSIADHNFASNWLASRDPDGAGPLTATLSVTSTCNGCGIRTASNLLRQFGRPGSVWVMVYLTDGVANMSDTPRTDNSIPSGYPNGFCQGSLNPGNPGFWPPLCVDRNISPRYCIDTNSNTCPPGSIHVNIPDPRYSAADYARDMADAAALTVNQSSNPLDSRYNPTEPIGNDIAIYTIGLGAVTPDNPPAWLDTGEKILRYMAAVGDDGDRVTDPCASVGPKRSCGNYYYAPSGDALRAIFDDIASRIYTRISH</sequence>
<gene>
    <name evidence="2" type="ordered locus">ANT_19320</name>
</gene>
<organism evidence="2 3">
    <name type="scientific">Anaerolinea thermophila (strain DSM 14523 / JCM 11388 / NBRC 100420 / UNI-1)</name>
    <dbReference type="NCBI Taxonomy" id="926569"/>
    <lineage>
        <taxon>Bacteria</taxon>
        <taxon>Bacillati</taxon>
        <taxon>Chloroflexota</taxon>
        <taxon>Anaerolineae</taxon>
        <taxon>Anaerolineales</taxon>
        <taxon>Anaerolineaceae</taxon>
        <taxon>Anaerolinea</taxon>
    </lineage>
</organism>
<accession>E8N694</accession>
<dbReference type="EMBL" id="AP012029">
    <property type="protein sequence ID" value="BAJ63958.1"/>
    <property type="molecule type" value="Genomic_DNA"/>
</dbReference>
<evidence type="ECO:0000313" key="3">
    <source>
        <dbReference type="Proteomes" id="UP000008922"/>
    </source>
</evidence>
<dbReference type="InterPro" id="IPR036465">
    <property type="entry name" value="vWFA_dom_sf"/>
</dbReference>
<dbReference type="KEGG" id="atm:ANT_19320"/>
<evidence type="ECO:0000313" key="2">
    <source>
        <dbReference type="EMBL" id="BAJ63958.1"/>
    </source>
</evidence>
<name>E8N694_ANATU</name>
<feature type="domain" description="Putative Flp pilus-assembly TadG-like N-terminal" evidence="1">
    <location>
        <begin position="7"/>
        <end position="53"/>
    </location>
</feature>
<dbReference type="Gene3D" id="3.40.50.410">
    <property type="entry name" value="von Willebrand factor, type A domain"/>
    <property type="match status" value="1"/>
</dbReference>
<reference evidence="2 3" key="1">
    <citation type="submission" date="2010-12" db="EMBL/GenBank/DDBJ databases">
        <title>Whole genome sequence of Anaerolinea thermophila UNI-1.</title>
        <authorList>
            <person name="Narita-Yamada S."/>
            <person name="Kishi E."/>
            <person name="Watanabe Y."/>
            <person name="Takasaki K."/>
            <person name="Ankai A."/>
            <person name="Oguchi A."/>
            <person name="Fukui S."/>
            <person name="Takahashi M."/>
            <person name="Yashiro I."/>
            <person name="Hosoyama A."/>
            <person name="Sekiguchi Y."/>
            <person name="Hanada S."/>
            <person name="Fujita N."/>
        </authorList>
    </citation>
    <scope>NUCLEOTIDE SEQUENCE [LARGE SCALE GENOMIC DNA]</scope>
    <source>
        <strain evidence="3">DSM 14523 / JCM 11388 / NBRC 100420 / UNI-1</strain>
    </source>
</reference>
<dbReference type="RefSeq" id="WP_013560331.1">
    <property type="nucleotide sequence ID" value="NC_014960.1"/>
</dbReference>
<dbReference type="Pfam" id="PF13400">
    <property type="entry name" value="Tad"/>
    <property type="match status" value="1"/>
</dbReference>
<dbReference type="AlphaFoldDB" id="E8N694"/>
<keyword evidence="3" id="KW-1185">Reference proteome</keyword>
<dbReference type="InParanoid" id="E8N694"/>
<dbReference type="Proteomes" id="UP000008922">
    <property type="component" value="Chromosome"/>
</dbReference>
<dbReference type="InterPro" id="IPR028087">
    <property type="entry name" value="Tad_N"/>
</dbReference>
<protein>
    <recommendedName>
        <fullName evidence="1">Putative Flp pilus-assembly TadG-like N-terminal domain-containing protein</fullName>
    </recommendedName>
</protein>
<dbReference type="OrthoDB" id="148644at2"/>